<accession>A0AAN7YDX1</accession>
<feature type="transmembrane region" description="Helical" evidence="6">
    <location>
        <begin position="436"/>
        <end position="461"/>
    </location>
</feature>
<keyword evidence="3 6" id="KW-0812">Transmembrane</keyword>
<evidence type="ECO:0000313" key="8">
    <source>
        <dbReference type="EMBL" id="KAK5082224.1"/>
    </source>
</evidence>
<dbReference type="AlphaFoldDB" id="A0AAN7YDX1"/>
<evidence type="ECO:0000256" key="5">
    <source>
        <dbReference type="ARBA" id="ARBA00023136"/>
    </source>
</evidence>
<feature type="transmembrane region" description="Helical" evidence="6">
    <location>
        <begin position="218"/>
        <end position="241"/>
    </location>
</feature>
<feature type="transmembrane region" description="Helical" evidence="6">
    <location>
        <begin position="308"/>
        <end position="331"/>
    </location>
</feature>
<feature type="transmembrane region" description="Helical" evidence="6">
    <location>
        <begin position="343"/>
        <end position="362"/>
    </location>
</feature>
<feature type="transmembrane region" description="Helical" evidence="6">
    <location>
        <begin position="399"/>
        <end position="424"/>
    </location>
</feature>
<dbReference type="GO" id="GO:0016020">
    <property type="term" value="C:membrane"/>
    <property type="evidence" value="ECO:0007669"/>
    <property type="project" value="UniProtKB-SubCell"/>
</dbReference>
<feature type="transmembrane region" description="Helical" evidence="6">
    <location>
        <begin position="189"/>
        <end position="212"/>
    </location>
</feature>
<dbReference type="EMBL" id="JAVRRJ010000008">
    <property type="protein sequence ID" value="KAK5082224.1"/>
    <property type="molecule type" value="Genomic_DNA"/>
</dbReference>
<protein>
    <recommendedName>
        <fullName evidence="7">Major facilitator superfamily (MFS) profile domain-containing protein</fullName>
    </recommendedName>
</protein>
<sequence length="535" mass="58732">MTTRTDDTEKAVPAQVEDLSRLDTSTSRIGHLANQEDHEETVSQCLRKHPVPVLWCCYGIWVILATAFDFAAPSAVIGIPQFRKDFGRPFAGNYVLPANWQAAFSGAPVASGCIGSFITGWLGEKIGMKRMLGIGFINILVGTTIQIIATTNAVFFVAKFIGGFSIGIGLTTIFSYLGEIAPTPIRGILTAASAITFVLAQLIVALILNYISDGTTRWTYRGLFCGQYAITAIAMVGLPFMPESPYWLIRHGREEKATRALRRLGYKTDEIEKRIANIKVTLEEARGETEKASYLECFKKSNLRRTMVAVMPICIQNVGGAYFILAYLTYYAQLSGYSPSMSFKINIAAQCVSFLGCVSSWPMVEHFGRRPLNLYGTATLTVILWICGGLATVTSSTTFLRGAISMFIIYLFVYTATIGSTAYTALGEVATPRLRILTAAIGIILQNAIVCVLAFVIPYIFNPDKANLGGKTAFIFGGFSILSTIYMFFCHPETAGRSFEEIDEMFIKHVPARQFSSFKTDAEVRGKMVAAELKE</sequence>
<dbReference type="Pfam" id="PF00083">
    <property type="entry name" value="Sugar_tr"/>
    <property type="match status" value="1"/>
</dbReference>
<reference evidence="8 9" key="1">
    <citation type="submission" date="2023-08" db="EMBL/GenBank/DDBJ databases">
        <title>Black Yeasts Isolated from many extreme environments.</title>
        <authorList>
            <person name="Coleine C."/>
            <person name="Stajich J.E."/>
            <person name="Selbmann L."/>
        </authorList>
    </citation>
    <scope>NUCLEOTIDE SEQUENCE [LARGE SCALE GENOMIC DNA]</scope>
    <source>
        <strain evidence="8 9">CCFEE 5910</strain>
    </source>
</reference>
<comment type="caution">
    <text evidence="8">The sequence shown here is derived from an EMBL/GenBank/DDBJ whole genome shotgun (WGS) entry which is preliminary data.</text>
</comment>
<dbReference type="SUPFAM" id="SSF103473">
    <property type="entry name" value="MFS general substrate transporter"/>
    <property type="match status" value="1"/>
</dbReference>
<dbReference type="Gene3D" id="1.20.1250.20">
    <property type="entry name" value="MFS general substrate transporter like domains"/>
    <property type="match status" value="1"/>
</dbReference>
<feature type="transmembrane region" description="Helical" evidence="6">
    <location>
        <begin position="155"/>
        <end position="177"/>
    </location>
</feature>
<dbReference type="PANTHER" id="PTHR48022">
    <property type="entry name" value="PLASTIDIC GLUCOSE TRANSPORTER 4"/>
    <property type="match status" value="1"/>
</dbReference>
<feature type="transmembrane region" description="Helical" evidence="6">
    <location>
        <begin position="53"/>
        <end position="79"/>
    </location>
</feature>
<dbReference type="PROSITE" id="PS00217">
    <property type="entry name" value="SUGAR_TRANSPORT_2"/>
    <property type="match status" value="1"/>
</dbReference>
<dbReference type="InterPro" id="IPR005829">
    <property type="entry name" value="Sugar_transporter_CS"/>
</dbReference>
<dbReference type="InterPro" id="IPR050360">
    <property type="entry name" value="MFS_Sugar_Transporters"/>
</dbReference>
<dbReference type="InterPro" id="IPR036259">
    <property type="entry name" value="MFS_trans_sf"/>
</dbReference>
<dbReference type="InterPro" id="IPR005828">
    <property type="entry name" value="MFS_sugar_transport-like"/>
</dbReference>
<dbReference type="Proteomes" id="UP001309876">
    <property type="component" value="Unassembled WGS sequence"/>
</dbReference>
<comment type="subcellular location">
    <subcellularLocation>
        <location evidence="1">Membrane</location>
        <topology evidence="1">Multi-pass membrane protein</topology>
    </subcellularLocation>
</comment>
<keyword evidence="9" id="KW-1185">Reference proteome</keyword>
<dbReference type="FunFam" id="1.20.1250.20:FF:000078">
    <property type="entry name" value="MFS maltose transporter, putative"/>
    <property type="match status" value="1"/>
</dbReference>
<feature type="domain" description="Major facilitator superfamily (MFS) profile" evidence="7">
    <location>
        <begin position="55"/>
        <end position="495"/>
    </location>
</feature>
<comment type="similarity">
    <text evidence="2">Belongs to the major facilitator superfamily. Sugar transporter (TC 2.A.1.1) family.</text>
</comment>
<keyword evidence="5 6" id="KW-0472">Membrane</keyword>
<feature type="transmembrane region" description="Helical" evidence="6">
    <location>
        <begin position="473"/>
        <end position="489"/>
    </location>
</feature>
<evidence type="ECO:0000256" key="6">
    <source>
        <dbReference type="SAM" id="Phobius"/>
    </source>
</evidence>
<evidence type="ECO:0000313" key="9">
    <source>
        <dbReference type="Proteomes" id="UP001309876"/>
    </source>
</evidence>
<evidence type="ECO:0000256" key="2">
    <source>
        <dbReference type="ARBA" id="ARBA00010992"/>
    </source>
</evidence>
<proteinExistence type="inferred from homology"/>
<evidence type="ECO:0000256" key="3">
    <source>
        <dbReference type="ARBA" id="ARBA00022692"/>
    </source>
</evidence>
<feature type="transmembrane region" description="Helical" evidence="6">
    <location>
        <begin position="131"/>
        <end position="149"/>
    </location>
</feature>
<dbReference type="GO" id="GO:0005351">
    <property type="term" value="F:carbohydrate:proton symporter activity"/>
    <property type="evidence" value="ECO:0007669"/>
    <property type="project" value="TreeGrafter"/>
</dbReference>
<feature type="transmembrane region" description="Helical" evidence="6">
    <location>
        <begin position="374"/>
        <end position="393"/>
    </location>
</feature>
<gene>
    <name evidence="8" type="ORF">LTR05_007368</name>
</gene>
<organism evidence="8 9">
    <name type="scientific">Lithohypha guttulata</name>
    <dbReference type="NCBI Taxonomy" id="1690604"/>
    <lineage>
        <taxon>Eukaryota</taxon>
        <taxon>Fungi</taxon>
        <taxon>Dikarya</taxon>
        <taxon>Ascomycota</taxon>
        <taxon>Pezizomycotina</taxon>
        <taxon>Eurotiomycetes</taxon>
        <taxon>Chaetothyriomycetidae</taxon>
        <taxon>Chaetothyriales</taxon>
        <taxon>Trichomeriaceae</taxon>
        <taxon>Lithohypha</taxon>
    </lineage>
</organism>
<evidence type="ECO:0000256" key="4">
    <source>
        <dbReference type="ARBA" id="ARBA00022989"/>
    </source>
</evidence>
<evidence type="ECO:0000259" key="7">
    <source>
        <dbReference type="PROSITE" id="PS50850"/>
    </source>
</evidence>
<keyword evidence="4 6" id="KW-1133">Transmembrane helix</keyword>
<dbReference type="PROSITE" id="PS50850">
    <property type="entry name" value="MFS"/>
    <property type="match status" value="1"/>
</dbReference>
<evidence type="ECO:0000256" key="1">
    <source>
        <dbReference type="ARBA" id="ARBA00004141"/>
    </source>
</evidence>
<dbReference type="PANTHER" id="PTHR48022:SF22">
    <property type="entry name" value="MAJOR FACILITATOR SUPERFAMILY (MFS) PROFILE DOMAIN-CONTAINING PROTEIN"/>
    <property type="match status" value="1"/>
</dbReference>
<dbReference type="InterPro" id="IPR020846">
    <property type="entry name" value="MFS_dom"/>
</dbReference>
<feature type="transmembrane region" description="Helical" evidence="6">
    <location>
        <begin position="99"/>
        <end position="119"/>
    </location>
</feature>
<name>A0AAN7YDX1_9EURO</name>